<keyword evidence="1" id="KW-0812">Transmembrane</keyword>
<feature type="transmembrane region" description="Helical" evidence="1">
    <location>
        <begin position="61"/>
        <end position="81"/>
    </location>
</feature>
<dbReference type="InterPro" id="IPR006696">
    <property type="entry name" value="DUF423"/>
</dbReference>
<feature type="transmembrane region" description="Helical" evidence="1">
    <location>
        <begin position="33"/>
        <end position="54"/>
    </location>
</feature>
<keyword evidence="1" id="KW-1133">Transmembrane helix</keyword>
<dbReference type="AlphaFoldDB" id="A0A4R3NW72"/>
<dbReference type="EMBL" id="SMAR01000005">
    <property type="protein sequence ID" value="TCT42034.1"/>
    <property type="molecule type" value="Genomic_DNA"/>
</dbReference>
<gene>
    <name evidence="2" type="ORF">EDC90_100549</name>
</gene>
<reference evidence="2 3" key="1">
    <citation type="submission" date="2019-03" db="EMBL/GenBank/DDBJ databases">
        <title>Freshwater and sediment microbial communities from various areas in North America, analyzing microbe dynamics in response to fracking.</title>
        <authorList>
            <person name="Lamendella R."/>
        </authorList>
    </citation>
    <scope>NUCLEOTIDE SEQUENCE [LARGE SCALE GENOMIC DNA]</scope>
    <source>
        <strain evidence="2 3">175.2</strain>
    </source>
</reference>
<evidence type="ECO:0000313" key="3">
    <source>
        <dbReference type="Proteomes" id="UP000295097"/>
    </source>
</evidence>
<name>A0A4R3NW72_9HYPH</name>
<comment type="caution">
    <text evidence="2">The sequence shown here is derived from an EMBL/GenBank/DDBJ whole genome shotgun (WGS) entry which is preliminary data.</text>
</comment>
<evidence type="ECO:0000256" key="1">
    <source>
        <dbReference type="SAM" id="Phobius"/>
    </source>
</evidence>
<dbReference type="RefSeq" id="WP_132309199.1">
    <property type="nucleotide sequence ID" value="NZ_SMAR01000005.1"/>
</dbReference>
<organism evidence="2 3">
    <name type="scientific">Martelella mediterranea</name>
    <dbReference type="NCBI Taxonomy" id="293089"/>
    <lineage>
        <taxon>Bacteria</taxon>
        <taxon>Pseudomonadati</taxon>
        <taxon>Pseudomonadota</taxon>
        <taxon>Alphaproteobacteria</taxon>
        <taxon>Hyphomicrobiales</taxon>
        <taxon>Aurantimonadaceae</taxon>
        <taxon>Martelella</taxon>
    </lineage>
</organism>
<dbReference type="Proteomes" id="UP000295097">
    <property type="component" value="Unassembled WGS sequence"/>
</dbReference>
<feature type="transmembrane region" description="Helical" evidence="1">
    <location>
        <begin position="93"/>
        <end position="114"/>
    </location>
</feature>
<dbReference type="OrthoDB" id="7173378at2"/>
<dbReference type="Pfam" id="PF04241">
    <property type="entry name" value="DUF423"/>
    <property type="match status" value="1"/>
</dbReference>
<proteinExistence type="predicted"/>
<keyword evidence="1" id="KW-0472">Membrane</keyword>
<sequence length="119" mass="11882">MPFTTRVLLFFGGLSGAAGVTLAAAAYHGGNPVLQSAALICLADGPALIGLAVLSERSRAALASGILMIFGTALFAGDLVANSYAGFGLFRMAAPVGGTAVIASWLLAALTAFLPARNN</sequence>
<protein>
    <submittedName>
        <fullName evidence="2">Uncharacterized membrane protein YgdD (TMEM256/DUF423 family)</fullName>
    </submittedName>
</protein>
<keyword evidence="3" id="KW-1185">Reference proteome</keyword>
<evidence type="ECO:0000313" key="2">
    <source>
        <dbReference type="EMBL" id="TCT42034.1"/>
    </source>
</evidence>
<accession>A0A4R3NW72</accession>